<dbReference type="InterPro" id="IPR002110">
    <property type="entry name" value="Ankyrin_rpt"/>
</dbReference>
<dbReference type="SMART" id="SM00248">
    <property type="entry name" value="ANK"/>
    <property type="match status" value="1"/>
</dbReference>
<dbReference type="Pfam" id="PF00501">
    <property type="entry name" value="AMP-binding"/>
    <property type="match status" value="1"/>
</dbReference>
<dbReference type="PANTHER" id="PTHR45527:SF1">
    <property type="entry name" value="FATTY ACID SYNTHASE"/>
    <property type="match status" value="1"/>
</dbReference>
<dbReference type="SUPFAM" id="SSF56801">
    <property type="entry name" value="Acetyl-CoA synthetase-like"/>
    <property type="match status" value="1"/>
</dbReference>
<dbReference type="GO" id="GO:0031177">
    <property type="term" value="F:phosphopantetheine binding"/>
    <property type="evidence" value="ECO:0007669"/>
    <property type="project" value="TreeGrafter"/>
</dbReference>
<dbReference type="GO" id="GO:0044550">
    <property type="term" value="P:secondary metabolite biosynthetic process"/>
    <property type="evidence" value="ECO:0007669"/>
    <property type="project" value="TreeGrafter"/>
</dbReference>
<dbReference type="Gene3D" id="1.10.1200.10">
    <property type="entry name" value="ACP-like"/>
    <property type="match status" value="1"/>
</dbReference>
<dbReference type="EMBL" id="BEYU01000020">
    <property type="protein sequence ID" value="GBG26389.1"/>
    <property type="molecule type" value="Genomic_DNA"/>
</dbReference>
<dbReference type="PROSITE" id="PS50088">
    <property type="entry name" value="ANK_REPEAT"/>
    <property type="match status" value="1"/>
</dbReference>
<dbReference type="Gene3D" id="3.40.50.12780">
    <property type="entry name" value="N-terminal domain of ligase-like"/>
    <property type="match status" value="2"/>
</dbReference>
<dbReference type="InParanoid" id="A0A2R5G7T6"/>
<feature type="domain" description="AMP-dependent synthetase/ligase" evidence="2">
    <location>
        <begin position="13"/>
        <end position="123"/>
    </location>
</feature>
<dbReference type="OrthoDB" id="75981at2759"/>
<dbReference type="InterPro" id="IPR009081">
    <property type="entry name" value="PP-bd_ACP"/>
</dbReference>
<dbReference type="SUPFAM" id="SSF48403">
    <property type="entry name" value="Ankyrin repeat"/>
    <property type="match status" value="1"/>
</dbReference>
<evidence type="ECO:0000259" key="2">
    <source>
        <dbReference type="Pfam" id="PF00501"/>
    </source>
</evidence>
<feature type="domain" description="Carrier" evidence="3">
    <location>
        <begin position="439"/>
        <end position="477"/>
    </location>
</feature>
<reference evidence="4 5" key="1">
    <citation type="submission" date="2017-12" db="EMBL/GenBank/DDBJ databases">
        <title>Sequencing, de novo assembly and annotation of complete genome of a new Thraustochytrid species, strain FCC1311.</title>
        <authorList>
            <person name="Sedici K."/>
            <person name="Godart F."/>
            <person name="Aiese Cigliano R."/>
            <person name="Sanseverino W."/>
            <person name="Barakat M."/>
            <person name="Ortet P."/>
            <person name="Marechal E."/>
            <person name="Cagnac O."/>
            <person name="Amato A."/>
        </authorList>
    </citation>
    <scope>NUCLEOTIDE SEQUENCE [LARGE SCALE GENOMIC DNA]</scope>
</reference>
<dbReference type="InterPro" id="IPR045851">
    <property type="entry name" value="AMP-bd_C_sf"/>
</dbReference>
<organism evidence="4 5">
    <name type="scientific">Hondaea fermentalgiana</name>
    <dbReference type="NCBI Taxonomy" id="2315210"/>
    <lineage>
        <taxon>Eukaryota</taxon>
        <taxon>Sar</taxon>
        <taxon>Stramenopiles</taxon>
        <taxon>Bigyra</taxon>
        <taxon>Labyrinthulomycetes</taxon>
        <taxon>Thraustochytrida</taxon>
        <taxon>Thraustochytriidae</taxon>
        <taxon>Hondaea</taxon>
    </lineage>
</organism>
<evidence type="ECO:0000313" key="4">
    <source>
        <dbReference type="EMBL" id="GBG26389.1"/>
    </source>
</evidence>
<evidence type="ECO:0000259" key="3">
    <source>
        <dbReference type="Pfam" id="PF00550"/>
    </source>
</evidence>
<comment type="caution">
    <text evidence="4">The sequence shown here is derived from an EMBL/GenBank/DDBJ whole genome shotgun (WGS) entry which is preliminary data.</text>
</comment>
<dbReference type="GO" id="GO:0043041">
    <property type="term" value="P:amino acid activation for nonribosomal peptide biosynthetic process"/>
    <property type="evidence" value="ECO:0007669"/>
    <property type="project" value="TreeGrafter"/>
</dbReference>
<dbReference type="InterPro" id="IPR036736">
    <property type="entry name" value="ACP-like_sf"/>
</dbReference>
<dbReference type="Gene3D" id="1.25.40.20">
    <property type="entry name" value="Ankyrin repeat-containing domain"/>
    <property type="match status" value="1"/>
</dbReference>
<protein>
    <submittedName>
        <fullName evidence="4">Nonribosomal peptide synthetase 7</fullName>
    </submittedName>
</protein>
<feature type="repeat" description="ANK" evidence="1">
    <location>
        <begin position="591"/>
        <end position="623"/>
    </location>
</feature>
<dbReference type="Gene3D" id="3.30.300.30">
    <property type="match status" value="1"/>
</dbReference>
<evidence type="ECO:0000256" key="1">
    <source>
        <dbReference type="PROSITE-ProRule" id="PRU00023"/>
    </source>
</evidence>
<dbReference type="SUPFAM" id="SSF47336">
    <property type="entry name" value="ACP-like"/>
    <property type="match status" value="1"/>
</dbReference>
<dbReference type="Proteomes" id="UP000241890">
    <property type="component" value="Unassembled WGS sequence"/>
</dbReference>
<dbReference type="AlphaFoldDB" id="A0A2R5G7T6"/>
<dbReference type="InterPro" id="IPR036770">
    <property type="entry name" value="Ankyrin_rpt-contain_sf"/>
</dbReference>
<dbReference type="PROSITE" id="PS50297">
    <property type="entry name" value="ANK_REP_REGION"/>
    <property type="match status" value="1"/>
</dbReference>
<sequence>MAMRTVVEAVATQSRLRPTAVAVYSVAPGGNAREISYEDLWTAARALAGLLRDRLAERGEEQRVVAVGAVEDAELVVVQLAVLLAGMIYCPVDLADPRCGAVLEDANAQLLVHGACDSNARTEALPDFVPTMREVSLGGEPMPESIAQAARTTWPARCRLVNIYGVTEATVYQCLTDVGAMGPGRGGEQVIAAALEGIHEIVLGGKQVARGYLHQDCLTAERFFTDANAAGIRCFRTGDMGRLEWIPRPPDIEEHRAAVPLPCSCGDFVGPVIRLLGRQDHQIKLRGVRIEIGEIEAHVDRLRAKGEFLEDFALVKHAKLDQLVLWIALSASAASRKGIQKWDVNQVGALPRCVEEAVRVFLRRHVTAIMIPGRVAAIKSFDHFQSPNGKRDMQRIRNLSVPARGILASQRVAELSDASLADASRTESATTLTSLEALIASIWSKRLGVNPAVIGPWDSFASIGGDSLEAQRVTHELVSLAGGKDAQIRTTEESFGEFTGAFSVANLLTAPCLRAYASILAQSSEAAPLLTGAEVDVNDECDRNASRPIEDAAQHALFVAVTDGLDDAVRILVDPEFGGLDPDAGVSRERRGKSPLHVAAAAGHAKVVRVLLEAGANIFATTNDKVQAAHIAASAPGPGGTESFRLLLEALRARGVKKPSMLRSVKQ</sequence>
<proteinExistence type="predicted"/>
<dbReference type="InterPro" id="IPR042099">
    <property type="entry name" value="ANL_N_sf"/>
</dbReference>
<evidence type="ECO:0000313" key="5">
    <source>
        <dbReference type="Proteomes" id="UP000241890"/>
    </source>
</evidence>
<keyword evidence="1" id="KW-0040">ANK repeat</keyword>
<keyword evidence="5" id="KW-1185">Reference proteome</keyword>
<dbReference type="Pfam" id="PF12796">
    <property type="entry name" value="Ank_2"/>
    <property type="match status" value="1"/>
</dbReference>
<dbReference type="Pfam" id="PF00550">
    <property type="entry name" value="PP-binding"/>
    <property type="match status" value="1"/>
</dbReference>
<name>A0A2R5G7T6_9STRA</name>
<accession>A0A2R5G7T6</accession>
<gene>
    <name evidence="4" type="ORF">FCC1311_026102</name>
</gene>
<dbReference type="InterPro" id="IPR000873">
    <property type="entry name" value="AMP-dep_synth/lig_dom"/>
</dbReference>
<dbReference type="PANTHER" id="PTHR45527">
    <property type="entry name" value="NONRIBOSOMAL PEPTIDE SYNTHETASE"/>
    <property type="match status" value="1"/>
</dbReference>
<dbReference type="GO" id="GO:0005737">
    <property type="term" value="C:cytoplasm"/>
    <property type="evidence" value="ECO:0007669"/>
    <property type="project" value="TreeGrafter"/>
</dbReference>